<dbReference type="InterPro" id="IPR050791">
    <property type="entry name" value="Aldo-Keto_reductase"/>
</dbReference>
<reference evidence="3" key="1">
    <citation type="journal article" date="2023" name="Microb. Genom.">
        <title>Mesoterricola silvestris gen. nov., sp. nov., Mesoterricola sediminis sp. nov., Geothrix oryzae sp. nov., Geothrix edaphica sp. nov., Geothrix rubra sp. nov., and Geothrix limicola sp. nov., six novel members of Acidobacteriota isolated from soils.</title>
        <authorList>
            <person name="Weisberg A.J."/>
            <person name="Pearce E."/>
            <person name="Kramer C.G."/>
            <person name="Chang J.H."/>
            <person name="Clarke C.R."/>
        </authorList>
    </citation>
    <scope>NUCLEOTIDE SEQUENCE</scope>
    <source>
        <strain evidence="3">ND06-05F</strain>
    </source>
</reference>
<sequence length="105" mass="11536">MPRDSQDNMPADMALVQLLQDWAVRKGATPAQIDLAWLLARKPWIVPIPSTSRLSHLLENIGAEEVRFSRDELEELNAAGARITISGARPMPPVLAQTGVEAPTR</sequence>
<proteinExistence type="predicted"/>
<name>A0AAJ2PJT5_9ACTN</name>
<protein>
    <submittedName>
        <fullName evidence="3">Aldo/keto reductase</fullName>
    </submittedName>
</protein>
<keyword evidence="1" id="KW-0560">Oxidoreductase</keyword>
<dbReference type="Gene3D" id="3.20.20.100">
    <property type="entry name" value="NADP-dependent oxidoreductase domain"/>
    <property type="match status" value="1"/>
</dbReference>
<evidence type="ECO:0000313" key="4">
    <source>
        <dbReference type="Proteomes" id="UP001273589"/>
    </source>
</evidence>
<dbReference type="EMBL" id="JARAWN010000007">
    <property type="protein sequence ID" value="MDX3128680.1"/>
    <property type="molecule type" value="Genomic_DNA"/>
</dbReference>
<evidence type="ECO:0000256" key="1">
    <source>
        <dbReference type="ARBA" id="ARBA00023002"/>
    </source>
</evidence>
<dbReference type="Pfam" id="PF00248">
    <property type="entry name" value="Aldo_ket_red"/>
    <property type="match status" value="1"/>
</dbReference>
<evidence type="ECO:0000313" key="3">
    <source>
        <dbReference type="EMBL" id="MDX3128680.1"/>
    </source>
</evidence>
<organism evidence="3 4">
    <name type="scientific">Streptomyces europaeiscabiei</name>
    <dbReference type="NCBI Taxonomy" id="146819"/>
    <lineage>
        <taxon>Bacteria</taxon>
        <taxon>Bacillati</taxon>
        <taxon>Actinomycetota</taxon>
        <taxon>Actinomycetes</taxon>
        <taxon>Kitasatosporales</taxon>
        <taxon>Streptomycetaceae</taxon>
        <taxon>Streptomyces</taxon>
    </lineage>
</organism>
<dbReference type="InterPro" id="IPR023210">
    <property type="entry name" value="NADP_OxRdtase_dom"/>
</dbReference>
<dbReference type="SUPFAM" id="SSF51430">
    <property type="entry name" value="NAD(P)-linked oxidoreductase"/>
    <property type="match status" value="1"/>
</dbReference>
<dbReference type="PANTHER" id="PTHR43625:SF77">
    <property type="entry name" value="ALDO-KETO REDUCTASE"/>
    <property type="match status" value="1"/>
</dbReference>
<accession>A0AAJ2PJT5</accession>
<dbReference type="Proteomes" id="UP001273589">
    <property type="component" value="Unassembled WGS sequence"/>
</dbReference>
<comment type="caution">
    <text evidence="3">The sequence shown here is derived from an EMBL/GenBank/DDBJ whole genome shotgun (WGS) entry which is preliminary data.</text>
</comment>
<evidence type="ECO:0000259" key="2">
    <source>
        <dbReference type="Pfam" id="PF00248"/>
    </source>
</evidence>
<dbReference type="PANTHER" id="PTHR43625">
    <property type="entry name" value="AFLATOXIN B1 ALDEHYDE REDUCTASE"/>
    <property type="match status" value="1"/>
</dbReference>
<dbReference type="RefSeq" id="WP_319688940.1">
    <property type="nucleotide sequence ID" value="NZ_JARAWN010000007.1"/>
</dbReference>
<dbReference type="InterPro" id="IPR036812">
    <property type="entry name" value="NAD(P)_OxRdtase_dom_sf"/>
</dbReference>
<feature type="domain" description="NADP-dependent oxidoreductase" evidence="2">
    <location>
        <begin position="3"/>
        <end position="79"/>
    </location>
</feature>
<dbReference type="GO" id="GO:0005737">
    <property type="term" value="C:cytoplasm"/>
    <property type="evidence" value="ECO:0007669"/>
    <property type="project" value="TreeGrafter"/>
</dbReference>
<dbReference type="GO" id="GO:0016491">
    <property type="term" value="F:oxidoreductase activity"/>
    <property type="evidence" value="ECO:0007669"/>
    <property type="project" value="UniProtKB-KW"/>
</dbReference>
<dbReference type="AlphaFoldDB" id="A0AAJ2PJT5"/>
<gene>
    <name evidence="3" type="ORF">PV367_02430</name>
</gene>